<evidence type="ECO:0000313" key="3">
    <source>
        <dbReference type="EMBL" id="OZM73326.1"/>
    </source>
</evidence>
<dbReference type="SUPFAM" id="SSF52151">
    <property type="entry name" value="FabD/lysophospholipase-like"/>
    <property type="match status" value="1"/>
</dbReference>
<feature type="transmembrane region" description="Helical" evidence="2">
    <location>
        <begin position="255"/>
        <end position="277"/>
    </location>
</feature>
<feature type="transmembrane region" description="Helical" evidence="2">
    <location>
        <begin position="314"/>
        <end position="339"/>
    </location>
</feature>
<gene>
    <name evidence="3" type="ORF">CFN78_10785</name>
</gene>
<organism evidence="3 4">
    <name type="scientific">Amycolatopsis antarctica</name>
    <dbReference type="NCBI Taxonomy" id="1854586"/>
    <lineage>
        <taxon>Bacteria</taxon>
        <taxon>Bacillati</taxon>
        <taxon>Actinomycetota</taxon>
        <taxon>Actinomycetes</taxon>
        <taxon>Pseudonocardiales</taxon>
        <taxon>Pseudonocardiaceae</taxon>
        <taxon>Amycolatopsis</taxon>
    </lineage>
</organism>
<keyword evidence="2" id="KW-0812">Transmembrane</keyword>
<keyword evidence="4" id="KW-1185">Reference proteome</keyword>
<feature type="region of interest" description="Disordered" evidence="1">
    <location>
        <begin position="117"/>
        <end position="150"/>
    </location>
</feature>
<reference evidence="3 4" key="1">
    <citation type="submission" date="2017-07" db="EMBL/GenBank/DDBJ databases">
        <title>Amycolatopsis antarcticus sp. nov., isolated from the surface of an Antarcticus brown macroalga.</title>
        <authorList>
            <person name="Wang J."/>
            <person name="Leiva S."/>
            <person name="Huang J."/>
            <person name="Huang Y."/>
        </authorList>
    </citation>
    <scope>NUCLEOTIDE SEQUENCE [LARGE SCALE GENOMIC DNA]</scope>
    <source>
        <strain evidence="3 4">AU-G6</strain>
    </source>
</reference>
<evidence type="ECO:0000256" key="1">
    <source>
        <dbReference type="SAM" id="MobiDB-lite"/>
    </source>
</evidence>
<dbReference type="InParanoid" id="A0A263D764"/>
<dbReference type="AlphaFoldDB" id="A0A263D764"/>
<evidence type="ECO:0000256" key="2">
    <source>
        <dbReference type="SAM" id="Phobius"/>
    </source>
</evidence>
<dbReference type="InterPro" id="IPR016035">
    <property type="entry name" value="Acyl_Trfase/lysoPLipase"/>
</dbReference>
<evidence type="ECO:0000313" key="4">
    <source>
        <dbReference type="Proteomes" id="UP000242444"/>
    </source>
</evidence>
<name>A0A263D764_9PSEU</name>
<keyword evidence="2" id="KW-1133">Transmembrane helix</keyword>
<dbReference type="Proteomes" id="UP000242444">
    <property type="component" value="Unassembled WGS sequence"/>
</dbReference>
<sequence length="790" mass="85260">MKLEAETVAADADPRTRVRELGLDDPARYTGTLDAESLRWTPAEAENRAHSDHVRYTEYAGRSCDLTMRGGTTSGVIYPLAVCSLAEHYVFRSIGGASAGAIAAAATAAAEYGRLAETPGRTEPGTEAPGQTEQPPEPAAPRRSGEADDSVRPGFAGLAQLVDWLVSGTGDGRWRLAQLFQPSENLHRVYRLATALMQKPATTGRNTYLAVLAALLMAVTAPARAALVVLFAVWFAGPLGVHLALPPQRWNEVPWPIAVILAALALTAAGWVTRLAVSRLRRAGLAPALPLLPWLAGLLIWAGSAATAGTVPAWLVAVSAGLFSWLLLTFAALAAYAAIYGKACWPVLADAERFGFGLVPGAAPYVPSRVDRLAGMPASTGVPPLAVWLADRIDDLAGTAPGPDRRALTFGDLWLGPDVARDGENAGERLRRAAADSAERVINLALMTTDLSGGRPYRLPFEGTEEDDSRWQFCHRCLDGVLPARVVTQLCEAGTAATPCPRHPDTTLHWMPGPWDVPVILGARMSLSLPGLIQAVPLCRKGKLHWFSDGGITSNFPIHFFDTLLPRWPTFGLNLDRLDSDVPPEQEVHIAPQDSTVVAEPWSPTGAGIAAFGSRIIGTFLGWRDTMQSALPGFRGRIASVRQGLGEGGTNLFMTPESIARLALRGHKAGETLKQRFSVAGTGGESPGLTQTDRYRWIRMRIAIREFRELARQAQFRSPLYQDRTSTYLIPRELSGWFAEDDGVWPKREPYEEQINEAFTGLGDLANVQLAQPFDGTSPVNPVFRLTPPE</sequence>
<feature type="transmembrane region" description="Helical" evidence="2">
    <location>
        <begin position="289"/>
        <end position="308"/>
    </location>
</feature>
<feature type="transmembrane region" description="Helical" evidence="2">
    <location>
        <begin position="207"/>
        <end position="235"/>
    </location>
</feature>
<accession>A0A263D764</accession>
<keyword evidence="2" id="KW-0472">Membrane</keyword>
<proteinExistence type="predicted"/>
<protein>
    <submittedName>
        <fullName evidence="3">Patatin</fullName>
    </submittedName>
</protein>
<comment type="caution">
    <text evidence="3">The sequence shown here is derived from an EMBL/GenBank/DDBJ whole genome shotgun (WGS) entry which is preliminary data.</text>
</comment>
<dbReference type="EMBL" id="NKYE01000005">
    <property type="protein sequence ID" value="OZM73326.1"/>
    <property type="molecule type" value="Genomic_DNA"/>
</dbReference>
<dbReference type="Gene3D" id="3.40.1090.10">
    <property type="entry name" value="Cytosolic phospholipase A2 catalytic domain"/>
    <property type="match status" value="1"/>
</dbReference>